<dbReference type="PRINTS" id="PR00081">
    <property type="entry name" value="GDHRDH"/>
</dbReference>
<gene>
    <name evidence="3" type="ORF">QWZ16_21270</name>
</gene>
<dbReference type="Proteomes" id="UP001238540">
    <property type="component" value="Unassembled WGS sequence"/>
</dbReference>
<evidence type="ECO:0000313" key="3">
    <source>
        <dbReference type="EMBL" id="MDN3612128.1"/>
    </source>
</evidence>
<keyword evidence="4" id="KW-1185">Reference proteome</keyword>
<dbReference type="PANTHER" id="PTHR43157">
    <property type="entry name" value="PHOSPHATIDYLINOSITOL-GLYCAN BIOSYNTHESIS CLASS F PROTEIN-RELATED"/>
    <property type="match status" value="1"/>
</dbReference>
<dbReference type="InterPro" id="IPR036291">
    <property type="entry name" value="NAD(P)-bd_dom_sf"/>
</dbReference>
<reference evidence="4" key="1">
    <citation type="journal article" date="2019" name="Int. J. Syst. Evol. Microbiol.">
        <title>The Global Catalogue of Microorganisms (GCM) 10K type strain sequencing project: providing services to taxonomists for standard genome sequencing and annotation.</title>
        <authorList>
            <consortium name="The Broad Institute Genomics Platform"/>
            <consortium name="The Broad Institute Genome Sequencing Center for Infectious Disease"/>
            <person name="Wu L."/>
            <person name="Ma J."/>
        </authorList>
    </citation>
    <scope>NUCLEOTIDE SEQUENCE [LARGE SCALE GENOMIC DNA]</scope>
    <source>
        <strain evidence="4">CECT 7398</strain>
    </source>
</reference>
<dbReference type="SUPFAM" id="SSF51735">
    <property type="entry name" value="NAD(P)-binding Rossmann-fold domains"/>
    <property type="match status" value="1"/>
</dbReference>
<comment type="caution">
    <text evidence="3">The sequence shown here is derived from an EMBL/GenBank/DDBJ whole genome shotgun (WGS) entry which is preliminary data.</text>
</comment>
<evidence type="ECO:0000313" key="4">
    <source>
        <dbReference type="Proteomes" id="UP001238540"/>
    </source>
</evidence>
<sequence length="267" mass="28385">MANTILITGATDGIGYETAKKLRGLGHRIIVHGRNPDKLEKVITELKASGSDQNVEGILTDLSELNNVKSMAEDIARRVGKLDIIINNAGVYTTSQPTNSQGLDVRFVVNTLAPYLLTKQLLPILSASGRVINLSSAAQAPVSLDALKGQATLSDSAAYAQSKLALTMWSQYLGLKHKTMGPVIVSVNPKSLLGSKMVQEAYGITGGDLKLGAEILVRATLNEDFSQAHGAYFDNDIEAFASPHPAAADQHAMSQLIAAMESILSCQ</sequence>
<dbReference type="InterPro" id="IPR002347">
    <property type="entry name" value="SDR_fam"/>
</dbReference>
<dbReference type="PRINTS" id="PR00080">
    <property type="entry name" value="SDRFAMILY"/>
</dbReference>
<accession>A0ABT8C1A9</accession>
<dbReference type="EMBL" id="JAUFQC010000027">
    <property type="protein sequence ID" value="MDN3612128.1"/>
    <property type="molecule type" value="Genomic_DNA"/>
</dbReference>
<proteinExistence type="inferred from homology"/>
<comment type="similarity">
    <text evidence="2">Belongs to the short-chain dehydrogenases/reductases (SDR) family.</text>
</comment>
<dbReference type="Gene3D" id="3.40.50.720">
    <property type="entry name" value="NAD(P)-binding Rossmann-like Domain"/>
    <property type="match status" value="1"/>
</dbReference>
<evidence type="ECO:0000256" key="1">
    <source>
        <dbReference type="ARBA" id="ARBA00023002"/>
    </source>
</evidence>
<evidence type="ECO:0000256" key="2">
    <source>
        <dbReference type="RuleBase" id="RU000363"/>
    </source>
</evidence>
<keyword evidence="1" id="KW-0560">Oxidoreductase</keyword>
<dbReference type="PANTHER" id="PTHR43157:SF31">
    <property type="entry name" value="PHOSPHATIDYLINOSITOL-GLYCAN BIOSYNTHESIS CLASS F PROTEIN"/>
    <property type="match status" value="1"/>
</dbReference>
<protein>
    <submittedName>
        <fullName evidence="3">SDR family NAD(P)-dependent oxidoreductase</fullName>
    </submittedName>
</protein>
<dbReference type="Pfam" id="PF00106">
    <property type="entry name" value="adh_short"/>
    <property type="match status" value="1"/>
</dbReference>
<name>A0ABT8C1A9_9VIBR</name>
<dbReference type="RefSeq" id="WP_170882490.1">
    <property type="nucleotide sequence ID" value="NZ_JABEYA020000003.1"/>
</dbReference>
<organism evidence="3 4">
    <name type="scientific">Vibrio ostreicida</name>
    <dbReference type="NCBI Taxonomy" id="526588"/>
    <lineage>
        <taxon>Bacteria</taxon>
        <taxon>Pseudomonadati</taxon>
        <taxon>Pseudomonadota</taxon>
        <taxon>Gammaproteobacteria</taxon>
        <taxon>Vibrionales</taxon>
        <taxon>Vibrionaceae</taxon>
        <taxon>Vibrio</taxon>
    </lineage>
</organism>